<dbReference type="GO" id="GO:0003677">
    <property type="term" value="F:DNA binding"/>
    <property type="evidence" value="ECO:0007669"/>
    <property type="project" value="UniProtKB-KW"/>
</dbReference>
<dbReference type="GO" id="GO:0006310">
    <property type="term" value="P:DNA recombination"/>
    <property type="evidence" value="ECO:0007669"/>
    <property type="project" value="UniProtKB-KW"/>
</dbReference>
<keyword evidence="3" id="KW-0233">DNA recombination</keyword>
<keyword evidence="2" id="KW-0238">DNA-binding</keyword>
<reference evidence="6" key="2">
    <citation type="journal article" date="2024" name="Environ. Microbiol.">
        <title>Genome analysis and description of Tunturibacter gen. nov. expands the diversity of Terriglobia in tundra soils.</title>
        <authorList>
            <person name="Messyasz A."/>
            <person name="Mannisto M.K."/>
            <person name="Kerkhof L.J."/>
            <person name="Haggblom M.M."/>
        </authorList>
    </citation>
    <scope>NUCLEOTIDE SEQUENCE</scope>
    <source>
        <strain evidence="6">X5P6</strain>
    </source>
</reference>
<comment type="similarity">
    <text evidence="1">Belongs to the 'phage' integrase family.</text>
</comment>
<accession>A0AAU7ZMM4</accession>
<evidence type="ECO:0000256" key="3">
    <source>
        <dbReference type="ARBA" id="ARBA00023172"/>
    </source>
</evidence>
<evidence type="ECO:0000256" key="2">
    <source>
        <dbReference type="ARBA" id="ARBA00023125"/>
    </source>
</evidence>
<evidence type="ECO:0000313" key="6">
    <source>
        <dbReference type="EMBL" id="XCB32363.1"/>
    </source>
</evidence>
<dbReference type="EMBL" id="CP132942">
    <property type="protein sequence ID" value="XCB32363.1"/>
    <property type="molecule type" value="Genomic_DNA"/>
</dbReference>
<gene>
    <name evidence="6" type="ORF">RBB77_18250</name>
</gene>
<dbReference type="InterPro" id="IPR050090">
    <property type="entry name" value="Tyrosine_recombinase_XerCD"/>
</dbReference>
<proteinExistence type="inferred from homology"/>
<dbReference type="PANTHER" id="PTHR30349:SF41">
    <property type="entry name" value="INTEGRASE_RECOMBINASE PROTEIN MJ0367-RELATED"/>
    <property type="match status" value="1"/>
</dbReference>
<dbReference type="SUPFAM" id="SSF56349">
    <property type="entry name" value="DNA breaking-rejoining enzymes"/>
    <property type="match status" value="1"/>
</dbReference>
<evidence type="ECO:0000256" key="1">
    <source>
        <dbReference type="ARBA" id="ARBA00008857"/>
    </source>
</evidence>
<dbReference type="PANTHER" id="PTHR30349">
    <property type="entry name" value="PHAGE INTEGRASE-RELATED"/>
    <property type="match status" value="1"/>
</dbReference>
<dbReference type="AlphaFoldDB" id="A0AAU7ZMM4"/>
<dbReference type="KEGG" id="tpsc:RBB77_18250"/>
<dbReference type="CDD" id="cd00796">
    <property type="entry name" value="INT_Rci_Hp1_C"/>
    <property type="match status" value="1"/>
</dbReference>
<evidence type="ECO:0000259" key="5">
    <source>
        <dbReference type="PROSITE" id="PS51898"/>
    </source>
</evidence>
<dbReference type="InterPro" id="IPR011010">
    <property type="entry name" value="DNA_brk_join_enz"/>
</dbReference>
<dbReference type="PROSITE" id="PS51898">
    <property type="entry name" value="TYR_RECOMBINASE"/>
    <property type="match status" value="1"/>
</dbReference>
<dbReference type="GO" id="GO:0015074">
    <property type="term" value="P:DNA integration"/>
    <property type="evidence" value="ECO:0007669"/>
    <property type="project" value="InterPro"/>
</dbReference>
<dbReference type="RefSeq" id="WP_353063208.1">
    <property type="nucleotide sequence ID" value="NZ_CP132942.1"/>
</dbReference>
<name>A0AAU7ZMM4_9BACT</name>
<feature type="domain" description="Tyr recombinase" evidence="5">
    <location>
        <begin position="160"/>
        <end position="346"/>
    </location>
</feature>
<protein>
    <submittedName>
        <fullName evidence="6">Site-specific integrase</fullName>
    </submittedName>
</protein>
<dbReference type="Gene3D" id="1.10.443.10">
    <property type="entry name" value="Intergrase catalytic core"/>
    <property type="match status" value="1"/>
</dbReference>
<dbReference type="InterPro" id="IPR002104">
    <property type="entry name" value="Integrase_catalytic"/>
</dbReference>
<dbReference type="InterPro" id="IPR013762">
    <property type="entry name" value="Integrase-like_cat_sf"/>
</dbReference>
<evidence type="ECO:0000256" key="4">
    <source>
        <dbReference type="SAM" id="MobiDB-lite"/>
    </source>
</evidence>
<dbReference type="Pfam" id="PF00589">
    <property type="entry name" value="Phage_integrase"/>
    <property type="match status" value="1"/>
</dbReference>
<organism evidence="6">
    <name type="scientific">Tunturiibacter psychrotolerans</name>
    <dbReference type="NCBI Taxonomy" id="3069686"/>
    <lineage>
        <taxon>Bacteria</taxon>
        <taxon>Pseudomonadati</taxon>
        <taxon>Acidobacteriota</taxon>
        <taxon>Terriglobia</taxon>
        <taxon>Terriglobales</taxon>
        <taxon>Acidobacteriaceae</taxon>
        <taxon>Tunturiibacter</taxon>
    </lineage>
</organism>
<sequence>MAIFQRGEIWWYEFSFAGRRIRESSKSTSKTLARTAERNRKRELEEGFNNVSDTRHERVRTVGDLADDYLTAYKLRHPQSATFAEYAIAHVKRLVGSKMFVDCNEATLTSYQNERLNEGAAPKTINEEVGFLLRILDELGDILRVRLRKRKLLKLKVGKPIGKAYTDEEKARMLDQAKKARSPHIYPAIMLALNAGIRDAELKQLTWNQINLKRGYLTVGKSKTEAGEGRTIPLNSALSETMSEYAEWYQERFSAIQPDWYVFPFGKPRPSDPTRPVTTLKTAWNNVRKNAKVKGRWHDHRHTMITDLAESGAGDQTIMDIAGHVSKNMLKHYSHIRMEAKREALESIVKRPPTKKPLPKGSRNSKVA</sequence>
<reference evidence="6" key="1">
    <citation type="submission" date="2023-08" db="EMBL/GenBank/DDBJ databases">
        <authorList>
            <person name="Messyasz A."/>
            <person name="Mannisto M.K."/>
            <person name="Kerkhof L.J."/>
            <person name="Haggblom M."/>
        </authorList>
    </citation>
    <scope>NUCLEOTIDE SEQUENCE</scope>
    <source>
        <strain evidence="6">X5P6</strain>
    </source>
</reference>
<feature type="region of interest" description="Disordered" evidence="4">
    <location>
        <begin position="344"/>
        <end position="368"/>
    </location>
</feature>